<reference evidence="2" key="2">
    <citation type="submission" date="2020-09" db="EMBL/GenBank/DDBJ databases">
        <authorList>
            <person name="Sun Q."/>
            <person name="Ohkuma M."/>
        </authorList>
    </citation>
    <scope>NUCLEOTIDE SEQUENCE</scope>
    <source>
        <strain evidence="2">JCM 16108</strain>
    </source>
</reference>
<gene>
    <name evidence="2" type="ORF">GCM10009017_01900</name>
</gene>
<accession>A0A830FXN1</accession>
<keyword evidence="1" id="KW-1133">Transmembrane helix</keyword>
<feature type="transmembrane region" description="Helical" evidence="1">
    <location>
        <begin position="44"/>
        <end position="64"/>
    </location>
</feature>
<dbReference type="AlphaFoldDB" id="A0A830FXN1"/>
<comment type="caution">
    <text evidence="2">The sequence shown here is derived from an EMBL/GenBank/DDBJ whole genome shotgun (WGS) entry which is preliminary data.</text>
</comment>
<feature type="transmembrane region" description="Helical" evidence="1">
    <location>
        <begin position="18"/>
        <end position="35"/>
    </location>
</feature>
<proteinExistence type="predicted"/>
<evidence type="ECO:0000256" key="1">
    <source>
        <dbReference type="SAM" id="Phobius"/>
    </source>
</evidence>
<dbReference type="Proteomes" id="UP000614609">
    <property type="component" value="Unassembled WGS sequence"/>
</dbReference>
<dbReference type="EMBL" id="BMOO01000001">
    <property type="protein sequence ID" value="GGM55282.1"/>
    <property type="molecule type" value="Genomic_DNA"/>
</dbReference>
<keyword evidence="3" id="KW-1185">Reference proteome</keyword>
<reference evidence="2" key="1">
    <citation type="journal article" date="2014" name="Int. J. Syst. Evol. Microbiol.">
        <title>Complete genome sequence of Corynebacterium casei LMG S-19264T (=DSM 44701T), isolated from a smear-ripened cheese.</title>
        <authorList>
            <consortium name="US DOE Joint Genome Institute (JGI-PGF)"/>
            <person name="Walter F."/>
            <person name="Albersmeier A."/>
            <person name="Kalinowski J."/>
            <person name="Ruckert C."/>
        </authorList>
    </citation>
    <scope>NUCLEOTIDE SEQUENCE</scope>
    <source>
        <strain evidence="2">JCM 16108</strain>
    </source>
</reference>
<protein>
    <submittedName>
        <fullName evidence="2">Uncharacterized protein</fullName>
    </submittedName>
</protein>
<sequence length="70" mass="7308">MGDRANRPAADASDVERFVRFVVAGGLTLLAGLWVDRLLAWPRAALGVALALAGLCLLGVGIAGELEVEY</sequence>
<keyword evidence="1" id="KW-0812">Transmembrane</keyword>
<organism evidence="2 3">
    <name type="scientific">Halarchaeum rubridurum</name>
    <dbReference type="NCBI Taxonomy" id="489911"/>
    <lineage>
        <taxon>Archaea</taxon>
        <taxon>Methanobacteriati</taxon>
        <taxon>Methanobacteriota</taxon>
        <taxon>Stenosarchaea group</taxon>
        <taxon>Halobacteria</taxon>
        <taxon>Halobacteriales</taxon>
        <taxon>Halobacteriaceae</taxon>
    </lineage>
</organism>
<name>A0A830FXN1_9EURY</name>
<evidence type="ECO:0000313" key="2">
    <source>
        <dbReference type="EMBL" id="GGM55282.1"/>
    </source>
</evidence>
<evidence type="ECO:0000313" key="3">
    <source>
        <dbReference type="Proteomes" id="UP000614609"/>
    </source>
</evidence>
<keyword evidence="1" id="KW-0472">Membrane</keyword>